<protein>
    <submittedName>
        <fullName evidence="1">Uncharacterized protein</fullName>
    </submittedName>
</protein>
<evidence type="ECO:0000313" key="1">
    <source>
        <dbReference type="EMBL" id="OGE40578.1"/>
    </source>
</evidence>
<gene>
    <name evidence="1" type="ORF">A3D25_00470</name>
</gene>
<name>A0A1F5KI66_9BACT</name>
<sequence length="299" mass="33225">MSDSQSPAEKALNFISRKSEDAKWQIAAENVFGRQVRNYIGLTEGEKREQWLKDGGNDFSGEVGDVRMYAVGIPAVAKEEILQKGLDPSKRTEKGGRLFGGLVKGAKGEGSGIYGTTNPYLASREYGRSIAIIQVATGKEAHIDADVLSRLLYRLRAPVEWSVLATAAVIATSSIQGLFVGAKQDSSLDLLAASSLFSLEAFEVLQEKLFNQLYKRTNPDTVRLDQNVLRTIWQTLNNEKDRKNPMMVANSFHRHEHWLLIRNKNRAKVLGIVDEPSEAVKLFSSRQSFAPSAQSHLFK</sequence>
<comment type="caution">
    <text evidence="1">The sequence shown here is derived from an EMBL/GenBank/DDBJ whole genome shotgun (WGS) entry which is preliminary data.</text>
</comment>
<evidence type="ECO:0000313" key="2">
    <source>
        <dbReference type="Proteomes" id="UP000177328"/>
    </source>
</evidence>
<accession>A0A1F5KI66</accession>
<proteinExistence type="predicted"/>
<reference evidence="1 2" key="1">
    <citation type="journal article" date="2016" name="Nat. Commun.">
        <title>Thousands of microbial genomes shed light on interconnected biogeochemical processes in an aquifer system.</title>
        <authorList>
            <person name="Anantharaman K."/>
            <person name="Brown C.T."/>
            <person name="Hug L.A."/>
            <person name="Sharon I."/>
            <person name="Castelle C.J."/>
            <person name="Probst A.J."/>
            <person name="Thomas B.C."/>
            <person name="Singh A."/>
            <person name="Wilkins M.J."/>
            <person name="Karaoz U."/>
            <person name="Brodie E.L."/>
            <person name="Williams K.H."/>
            <person name="Hubbard S.S."/>
            <person name="Banfield J.F."/>
        </authorList>
    </citation>
    <scope>NUCLEOTIDE SEQUENCE [LARGE SCALE GENOMIC DNA]</scope>
</reference>
<dbReference type="EMBL" id="MFDD01000008">
    <property type="protein sequence ID" value="OGE40578.1"/>
    <property type="molecule type" value="Genomic_DNA"/>
</dbReference>
<organism evidence="1 2">
    <name type="scientific">Candidatus Daviesbacteria bacterium RIFCSPHIGHO2_02_FULL_43_12</name>
    <dbReference type="NCBI Taxonomy" id="1797776"/>
    <lineage>
        <taxon>Bacteria</taxon>
        <taxon>Candidatus Daviesiibacteriota</taxon>
    </lineage>
</organism>
<dbReference type="Proteomes" id="UP000177328">
    <property type="component" value="Unassembled WGS sequence"/>
</dbReference>
<dbReference type="AlphaFoldDB" id="A0A1F5KI66"/>